<keyword evidence="1" id="KW-0812">Transmembrane</keyword>
<feature type="transmembrane region" description="Helical" evidence="1">
    <location>
        <begin position="75"/>
        <end position="97"/>
    </location>
</feature>
<dbReference type="AlphaFoldDB" id="A0A9E5MJ39"/>
<feature type="transmembrane region" description="Helical" evidence="1">
    <location>
        <begin position="132"/>
        <end position="151"/>
    </location>
</feature>
<feature type="transmembrane region" description="Helical" evidence="1">
    <location>
        <begin position="157"/>
        <end position="174"/>
    </location>
</feature>
<organism evidence="2 3">
    <name type="scientific">Pseudomaricurvus hydrocarbonicus</name>
    <dbReference type="NCBI Taxonomy" id="1470433"/>
    <lineage>
        <taxon>Bacteria</taxon>
        <taxon>Pseudomonadati</taxon>
        <taxon>Pseudomonadota</taxon>
        <taxon>Gammaproteobacteria</taxon>
        <taxon>Cellvibrionales</taxon>
        <taxon>Cellvibrionaceae</taxon>
        <taxon>Pseudomaricurvus</taxon>
    </lineage>
</organism>
<protein>
    <submittedName>
        <fullName evidence="2">Uncharacterized protein</fullName>
    </submittedName>
</protein>
<accession>A0A9E5MJ39</accession>
<evidence type="ECO:0000256" key="1">
    <source>
        <dbReference type="SAM" id="Phobius"/>
    </source>
</evidence>
<dbReference type="RefSeq" id="WP_167181541.1">
    <property type="nucleotide sequence ID" value="NZ_JAAONZ010000002.1"/>
</dbReference>
<dbReference type="Proteomes" id="UP000787472">
    <property type="component" value="Unassembled WGS sequence"/>
</dbReference>
<reference evidence="2" key="1">
    <citation type="submission" date="2020-03" db="EMBL/GenBank/DDBJ databases">
        <authorList>
            <person name="Guo F."/>
        </authorList>
    </citation>
    <scope>NUCLEOTIDE SEQUENCE</scope>
    <source>
        <strain evidence="2">JCM 30134</strain>
    </source>
</reference>
<name>A0A9E5MJ39_9GAMM</name>
<gene>
    <name evidence="2" type="ORF">G8770_02745</name>
</gene>
<feature type="transmembrane region" description="Helical" evidence="1">
    <location>
        <begin position="46"/>
        <end position="63"/>
    </location>
</feature>
<comment type="caution">
    <text evidence="2">The sequence shown here is derived from an EMBL/GenBank/DDBJ whole genome shotgun (WGS) entry which is preliminary data.</text>
</comment>
<dbReference type="EMBL" id="JAAONZ010000002">
    <property type="protein sequence ID" value="NHO64464.1"/>
    <property type="molecule type" value="Genomic_DNA"/>
</dbReference>
<feature type="transmembrane region" description="Helical" evidence="1">
    <location>
        <begin position="20"/>
        <end position="39"/>
    </location>
</feature>
<proteinExistence type="predicted"/>
<keyword evidence="1" id="KW-0472">Membrane</keyword>
<sequence>MTNNVADVKWLFWLGKQLILAAPYGTFLVIFLTIVAQILQLASFFLPIKIIMLLGQVNIPSYMPNFLQVYSKEHLILGMTILALMCYVGHAVTARFCMSESFKCSKKVADKTNKIILFENQIDFSKNIFSRYVQAISNFCFIFIANVVLVFLYPKLGLSLCFIVFSGLYWAAFIRRSGAGGVDGNTDGVGLYEKVSGIVFLAIFIFIVIDILYFNTDNFVSAILVLILSRQIMSKLGVALRHFSFICKQHEKVDVLFFEGKVLAHKTDGAKHMKSAWILLKEFGIEESCRLVGKEADDDLLVGASFNAEWIDSGENYVVFISVVFTNSAKRYLLKFFQSNALVKAKHEATLLLDSDGVFPCPTLLYVVTLKGVHCHVLDVSDLKHKRGNDLNSSKSALRESLAFTVPPDELLEKYVRSRETLGRRLRNNDFQKLSLVCPVEHRQAFGKFIKSLDVLSQMVINVPLRLHQRIHSEAIYESEDRVILLAHWPTWVFEPLGYDWDVEDISGLSFRFQKVLDLNEEQLASIYYVAALSKLENLYQRNKFNDCFHLINKINTM</sequence>
<keyword evidence="3" id="KW-1185">Reference proteome</keyword>
<evidence type="ECO:0000313" key="3">
    <source>
        <dbReference type="Proteomes" id="UP000787472"/>
    </source>
</evidence>
<evidence type="ECO:0000313" key="2">
    <source>
        <dbReference type="EMBL" id="NHO64464.1"/>
    </source>
</evidence>
<feature type="transmembrane region" description="Helical" evidence="1">
    <location>
        <begin position="195"/>
        <end position="213"/>
    </location>
</feature>
<keyword evidence="1" id="KW-1133">Transmembrane helix</keyword>